<protein>
    <submittedName>
        <fullName evidence="1">Uncharacterized protein</fullName>
    </submittedName>
</protein>
<reference evidence="1" key="1">
    <citation type="submission" date="2021-09" db="EMBL/GenBank/DDBJ databases">
        <title>The genome of Mauremys mutica provides insights into the evolution of semi-aquatic lifestyle.</title>
        <authorList>
            <person name="Gong S."/>
            <person name="Gao Y."/>
        </authorList>
    </citation>
    <scope>NUCLEOTIDE SEQUENCE</scope>
    <source>
        <strain evidence="1">MM-2020</strain>
        <tissue evidence="1">Muscle</tissue>
    </source>
</reference>
<dbReference type="EMBL" id="JAHDVG010000487">
    <property type="protein sequence ID" value="KAH1166695.1"/>
    <property type="molecule type" value="Genomic_DNA"/>
</dbReference>
<name>A0A9D4ASE5_9SAUR</name>
<comment type="caution">
    <text evidence="1">The sequence shown here is derived from an EMBL/GenBank/DDBJ whole genome shotgun (WGS) entry which is preliminary data.</text>
</comment>
<evidence type="ECO:0000313" key="1">
    <source>
        <dbReference type="EMBL" id="KAH1166695.1"/>
    </source>
</evidence>
<keyword evidence="2" id="KW-1185">Reference proteome</keyword>
<sequence>MWGQEVGIDLGIFPSPSLYHGKAERVLPLPSSASIPAPGERALVMPLHDVLLVPWVWSCGCTHGAAQMLPNQSKGAANPVPEMFVVEVVLHDVTRRSLFPGCAPGAGETDASPV</sequence>
<gene>
    <name evidence="1" type="ORF">KIL84_015867</name>
</gene>
<accession>A0A9D4ASE5</accession>
<dbReference type="Proteomes" id="UP000827986">
    <property type="component" value="Unassembled WGS sequence"/>
</dbReference>
<organism evidence="1 2">
    <name type="scientific">Mauremys mutica</name>
    <name type="common">yellowpond turtle</name>
    <dbReference type="NCBI Taxonomy" id="74926"/>
    <lineage>
        <taxon>Eukaryota</taxon>
        <taxon>Metazoa</taxon>
        <taxon>Chordata</taxon>
        <taxon>Craniata</taxon>
        <taxon>Vertebrata</taxon>
        <taxon>Euteleostomi</taxon>
        <taxon>Archelosauria</taxon>
        <taxon>Testudinata</taxon>
        <taxon>Testudines</taxon>
        <taxon>Cryptodira</taxon>
        <taxon>Durocryptodira</taxon>
        <taxon>Testudinoidea</taxon>
        <taxon>Geoemydidae</taxon>
        <taxon>Geoemydinae</taxon>
        <taxon>Mauremys</taxon>
    </lineage>
</organism>
<proteinExistence type="predicted"/>
<evidence type="ECO:0000313" key="2">
    <source>
        <dbReference type="Proteomes" id="UP000827986"/>
    </source>
</evidence>
<dbReference type="AlphaFoldDB" id="A0A9D4ASE5"/>